<evidence type="ECO:0000256" key="3">
    <source>
        <dbReference type="SAM" id="MobiDB-lite"/>
    </source>
</evidence>
<comment type="similarity">
    <text evidence="1 2">Belongs to the phospholipid scramblase family.</text>
</comment>
<dbReference type="Proteomes" id="UP001374579">
    <property type="component" value="Unassembled WGS sequence"/>
</dbReference>
<comment type="caution">
    <text evidence="4">The sequence shown here is derived from an EMBL/GenBank/DDBJ whole genome shotgun (WGS) entry which is preliminary data.</text>
</comment>
<keyword evidence="2" id="KW-0449">Lipoprotein</keyword>
<proteinExistence type="inferred from homology"/>
<keyword evidence="2" id="KW-0564">Palmitate</keyword>
<comment type="function">
    <text evidence="2">May mediate accelerated ATP-independent bidirectional transbilayer migration of phospholipids upon binding calcium ions that results in a loss of phospholipid asymmetry in the plasma membrane.</text>
</comment>
<name>A0AAN9B0Z7_9CAEN</name>
<dbReference type="AlphaFoldDB" id="A0AAN9B0Z7"/>
<organism evidence="4 5">
    <name type="scientific">Littorina saxatilis</name>
    <dbReference type="NCBI Taxonomy" id="31220"/>
    <lineage>
        <taxon>Eukaryota</taxon>
        <taxon>Metazoa</taxon>
        <taxon>Spiralia</taxon>
        <taxon>Lophotrochozoa</taxon>
        <taxon>Mollusca</taxon>
        <taxon>Gastropoda</taxon>
        <taxon>Caenogastropoda</taxon>
        <taxon>Littorinimorpha</taxon>
        <taxon>Littorinoidea</taxon>
        <taxon>Littorinidae</taxon>
        <taxon>Littorina</taxon>
    </lineage>
</organism>
<dbReference type="Pfam" id="PF03803">
    <property type="entry name" value="Scramblase"/>
    <property type="match status" value="1"/>
</dbReference>
<keyword evidence="2" id="KW-0106">Calcium</keyword>
<evidence type="ECO:0000256" key="2">
    <source>
        <dbReference type="RuleBase" id="RU363116"/>
    </source>
</evidence>
<dbReference type="InterPro" id="IPR005552">
    <property type="entry name" value="Scramblase"/>
</dbReference>
<dbReference type="GO" id="GO:0017128">
    <property type="term" value="F:phospholipid scramblase activity"/>
    <property type="evidence" value="ECO:0007669"/>
    <property type="project" value="InterPro"/>
</dbReference>
<comment type="cofactor">
    <cofactor evidence="2">
        <name>Ca(2+)</name>
        <dbReference type="ChEBI" id="CHEBI:29108"/>
    </cofactor>
</comment>
<sequence length="244" mass="27488">MTGLYPVLHQPQKQQRPTPQRNCPRGLENLATLDQVVIKQETHMLEVALPFEVSNKYAVCNNQGQRIFYAAEQSSWFCRQCCGYARPFVLKLLDNRGVPILHVERPCNCGAFYRHCCCCSDFIIVNCESTGEFLGKVEMKCNPCCYGYRIFDGNKKQIASIAGPCAVAMCCKSCCCQDQRFKIVDNQGTNIGQVTKMFSGLIKECCTDSDNFNATFSVNMDVKVKALLLGAAFLIDFHFFETTR</sequence>
<accession>A0AAN9B0Z7</accession>
<feature type="region of interest" description="Disordered" evidence="3">
    <location>
        <begin position="1"/>
        <end position="21"/>
    </location>
</feature>
<evidence type="ECO:0000256" key="1">
    <source>
        <dbReference type="ARBA" id="ARBA00005350"/>
    </source>
</evidence>
<evidence type="ECO:0000313" key="5">
    <source>
        <dbReference type="Proteomes" id="UP001374579"/>
    </source>
</evidence>
<protein>
    <recommendedName>
        <fullName evidence="2">Phospholipid scramblase</fullName>
    </recommendedName>
</protein>
<feature type="compositionally biased region" description="Low complexity" evidence="3">
    <location>
        <begin position="10"/>
        <end position="21"/>
    </location>
</feature>
<dbReference type="EMBL" id="JBAMIC010000013">
    <property type="protein sequence ID" value="KAK7097110.1"/>
    <property type="molecule type" value="Genomic_DNA"/>
</dbReference>
<evidence type="ECO:0000313" key="4">
    <source>
        <dbReference type="EMBL" id="KAK7097110.1"/>
    </source>
</evidence>
<dbReference type="PANTHER" id="PTHR23248:SF9">
    <property type="entry name" value="PHOSPHOLIPID SCRAMBLASE"/>
    <property type="match status" value="1"/>
</dbReference>
<dbReference type="PANTHER" id="PTHR23248">
    <property type="entry name" value="PHOSPHOLIPID SCRAMBLASE-RELATED"/>
    <property type="match status" value="1"/>
</dbReference>
<keyword evidence="5" id="KW-1185">Reference proteome</keyword>
<gene>
    <name evidence="4" type="ORF">V1264_004134</name>
</gene>
<dbReference type="GO" id="GO:0005886">
    <property type="term" value="C:plasma membrane"/>
    <property type="evidence" value="ECO:0007669"/>
    <property type="project" value="TreeGrafter"/>
</dbReference>
<reference evidence="4 5" key="1">
    <citation type="submission" date="2024-02" db="EMBL/GenBank/DDBJ databases">
        <title>Chromosome-scale genome assembly of the rough periwinkle Littorina saxatilis.</title>
        <authorList>
            <person name="De Jode A."/>
            <person name="Faria R."/>
            <person name="Formenti G."/>
            <person name="Sims Y."/>
            <person name="Smith T.P."/>
            <person name="Tracey A."/>
            <person name="Wood J.M.D."/>
            <person name="Zagrodzka Z.B."/>
            <person name="Johannesson K."/>
            <person name="Butlin R.K."/>
            <person name="Leder E.H."/>
        </authorList>
    </citation>
    <scope>NUCLEOTIDE SEQUENCE [LARGE SCALE GENOMIC DNA]</scope>
    <source>
        <strain evidence="4">Snail1</strain>
        <tissue evidence="4">Muscle</tissue>
    </source>
</reference>